<dbReference type="SUPFAM" id="SSF54631">
    <property type="entry name" value="CBS-domain pair"/>
    <property type="match status" value="1"/>
</dbReference>
<feature type="transmembrane region" description="Helical" evidence="9">
    <location>
        <begin position="388"/>
        <end position="414"/>
    </location>
</feature>
<keyword evidence="6 9" id="KW-1133">Transmembrane helix</keyword>
<evidence type="ECO:0000313" key="12">
    <source>
        <dbReference type="Proteomes" id="UP000050454"/>
    </source>
</evidence>
<organism evidence="11 12">
    <name type="scientific">Jiulongibacter sediminis</name>
    <dbReference type="NCBI Taxonomy" id="1605367"/>
    <lineage>
        <taxon>Bacteria</taxon>
        <taxon>Pseudomonadati</taxon>
        <taxon>Bacteroidota</taxon>
        <taxon>Cytophagia</taxon>
        <taxon>Cytophagales</taxon>
        <taxon>Leadbetterellaceae</taxon>
        <taxon>Jiulongibacter</taxon>
    </lineage>
</organism>
<keyword evidence="3 9" id="KW-0813">Transport</keyword>
<protein>
    <recommendedName>
        <fullName evidence="9">Magnesium transporter MgtE</fullName>
    </recommendedName>
</protein>
<reference evidence="11 12" key="1">
    <citation type="submission" date="2015-07" db="EMBL/GenBank/DDBJ databases">
        <title>The draft genome sequence of Leadbetterella sp. JN14-9.</title>
        <authorList>
            <person name="Liu Y."/>
            <person name="Du J."/>
            <person name="Shao Z."/>
        </authorList>
    </citation>
    <scope>NUCLEOTIDE SEQUENCE [LARGE SCALE GENOMIC DNA]</scope>
    <source>
        <strain evidence="11 12">JN14-9</strain>
    </source>
</reference>
<comment type="subunit">
    <text evidence="9">Homodimer.</text>
</comment>
<comment type="similarity">
    <text evidence="2 9">Belongs to the SLC41A transporter family.</text>
</comment>
<dbReference type="NCBIfam" id="TIGR00400">
    <property type="entry name" value="mgtE"/>
    <property type="match status" value="1"/>
</dbReference>
<dbReference type="InterPro" id="IPR006669">
    <property type="entry name" value="MgtE_transporter"/>
</dbReference>
<keyword evidence="7 9" id="KW-0472">Membrane</keyword>
<dbReference type="PROSITE" id="PS51371">
    <property type="entry name" value="CBS"/>
    <property type="match status" value="2"/>
</dbReference>
<dbReference type="SUPFAM" id="SSF158791">
    <property type="entry name" value="MgtE N-terminal domain-like"/>
    <property type="match status" value="1"/>
</dbReference>
<dbReference type="SMART" id="SM00116">
    <property type="entry name" value="CBS"/>
    <property type="match status" value="2"/>
</dbReference>
<evidence type="ECO:0000256" key="8">
    <source>
        <dbReference type="PROSITE-ProRule" id="PRU00703"/>
    </source>
</evidence>
<dbReference type="STRING" id="1605367.AFM12_01455"/>
<dbReference type="InterPro" id="IPR036739">
    <property type="entry name" value="SLC41_membr_dom_sf"/>
</dbReference>
<evidence type="ECO:0000313" key="11">
    <source>
        <dbReference type="EMBL" id="KPM49318.1"/>
    </source>
</evidence>
<gene>
    <name evidence="11" type="ORF">AFM12_01455</name>
</gene>
<comment type="function">
    <text evidence="9">Acts as a magnesium transporter.</text>
</comment>
<dbReference type="SMART" id="SM00924">
    <property type="entry name" value="MgtE_N"/>
    <property type="match status" value="1"/>
</dbReference>
<keyword evidence="12" id="KW-1185">Reference proteome</keyword>
<dbReference type="RefSeq" id="WP_055143467.1">
    <property type="nucleotide sequence ID" value="NZ_JXSZ01000005.1"/>
</dbReference>
<dbReference type="OrthoDB" id="9790355at2"/>
<comment type="caution">
    <text evidence="11">The sequence shown here is derived from an EMBL/GenBank/DDBJ whole genome shotgun (WGS) entry which is preliminary data.</text>
</comment>
<dbReference type="GO" id="GO:0015095">
    <property type="term" value="F:magnesium ion transmembrane transporter activity"/>
    <property type="evidence" value="ECO:0007669"/>
    <property type="project" value="UniProtKB-UniRule"/>
</dbReference>
<proteinExistence type="inferred from homology"/>
<dbReference type="PATRIC" id="fig|1605367.3.peg.1629"/>
<comment type="subcellular location">
    <subcellularLocation>
        <location evidence="9">Cell membrane</location>
        <topology evidence="9">Multi-pass membrane protein</topology>
    </subcellularLocation>
    <subcellularLocation>
        <location evidence="1">Membrane</location>
        <topology evidence="1">Multi-pass membrane protein</topology>
    </subcellularLocation>
</comment>
<feature type="domain" description="CBS" evidence="10">
    <location>
        <begin position="206"/>
        <end position="262"/>
    </location>
</feature>
<dbReference type="EMBL" id="LGTQ01000005">
    <property type="protein sequence ID" value="KPM49318.1"/>
    <property type="molecule type" value="Genomic_DNA"/>
</dbReference>
<evidence type="ECO:0000256" key="7">
    <source>
        <dbReference type="ARBA" id="ARBA00023136"/>
    </source>
</evidence>
<name>A0A0P7C9T3_9BACT</name>
<dbReference type="Pfam" id="PF03448">
    <property type="entry name" value="MgtE_N"/>
    <property type="match status" value="1"/>
</dbReference>
<keyword evidence="5 9" id="KW-0460">Magnesium</keyword>
<sequence length="449" mass="49700">MANFELTKEFLDEIIEAIDQQNREKIIDEIVNLYPADIATILYELDGPQAHYIFQFLDTEKGADVLSSIDSDDRKRFIKEQFDVEEIAKYVNLFDSDDAVDLLNEQPIEIRERVIAILEDREHARFILDLLHYPEDVAGGLMQKELVKVYEDQTVSECVEQIRDQAETVDKVFAVYVVDKDNKLKGIVALKEIVLARKNTKIENVVQEDIVYVETTLPGEEVAEVMQRYDLEAVPVVNTTGRLLGRITIDDVVDFITDRAEEDFQAITGITGEAEEDDSVWMLAKSRLPWLVVGVIGSLLAATVIKGFEGQLARVTALAMFIPIMGSTGGNVGIQTSSLIVQSLAERTALAIGLGERLMKIAKVALVNGLVIGMLAGGYVFLTGDSQLFWVVCLALLSVVFLASFMGTITPLLLDKFGINPAVASGPFITTANDLVGIGTYFLIANWLL</sequence>
<evidence type="ECO:0000256" key="1">
    <source>
        <dbReference type="ARBA" id="ARBA00004141"/>
    </source>
</evidence>
<feature type="transmembrane region" description="Helical" evidence="9">
    <location>
        <begin position="288"/>
        <end position="305"/>
    </location>
</feature>
<dbReference type="Pfam" id="PF00571">
    <property type="entry name" value="CBS"/>
    <property type="match status" value="2"/>
</dbReference>
<dbReference type="PANTHER" id="PTHR43773:SF1">
    <property type="entry name" value="MAGNESIUM TRANSPORTER MGTE"/>
    <property type="match status" value="1"/>
</dbReference>
<keyword evidence="4 9" id="KW-0812">Transmembrane</keyword>
<dbReference type="Proteomes" id="UP000050454">
    <property type="component" value="Unassembled WGS sequence"/>
</dbReference>
<dbReference type="InterPro" id="IPR006667">
    <property type="entry name" value="SLC41_membr_dom"/>
</dbReference>
<evidence type="ECO:0000256" key="6">
    <source>
        <dbReference type="ARBA" id="ARBA00022989"/>
    </source>
</evidence>
<evidence type="ECO:0000256" key="4">
    <source>
        <dbReference type="ARBA" id="ARBA00022692"/>
    </source>
</evidence>
<dbReference type="CDD" id="cd04606">
    <property type="entry name" value="CBS_pair_Mg_transporter"/>
    <property type="match status" value="1"/>
</dbReference>
<dbReference type="GO" id="GO:0005886">
    <property type="term" value="C:plasma membrane"/>
    <property type="evidence" value="ECO:0007669"/>
    <property type="project" value="UniProtKB-SubCell"/>
</dbReference>
<dbReference type="InterPro" id="IPR046342">
    <property type="entry name" value="CBS_dom_sf"/>
</dbReference>
<dbReference type="InterPro" id="IPR000644">
    <property type="entry name" value="CBS_dom"/>
</dbReference>
<dbReference type="Gene3D" id="1.10.357.20">
    <property type="entry name" value="SLC41 divalent cation transporters, integral membrane domain"/>
    <property type="match status" value="1"/>
</dbReference>
<dbReference type="AlphaFoldDB" id="A0A0P7C9T3"/>
<keyword evidence="8" id="KW-0129">CBS domain</keyword>
<dbReference type="Gene3D" id="3.10.580.10">
    <property type="entry name" value="CBS-domain"/>
    <property type="match status" value="1"/>
</dbReference>
<evidence type="ECO:0000256" key="3">
    <source>
        <dbReference type="ARBA" id="ARBA00022448"/>
    </source>
</evidence>
<dbReference type="Pfam" id="PF01769">
    <property type="entry name" value="MgtE"/>
    <property type="match status" value="1"/>
</dbReference>
<dbReference type="PANTHER" id="PTHR43773">
    <property type="entry name" value="MAGNESIUM TRANSPORTER MGTE"/>
    <property type="match status" value="1"/>
</dbReference>
<feature type="transmembrane region" description="Helical" evidence="9">
    <location>
        <begin position="361"/>
        <end position="382"/>
    </location>
</feature>
<dbReference type="InterPro" id="IPR006668">
    <property type="entry name" value="Mg_transptr_MgtE_intracell_dom"/>
</dbReference>
<feature type="transmembrane region" description="Helical" evidence="9">
    <location>
        <begin position="426"/>
        <end position="448"/>
    </location>
</feature>
<keyword evidence="9" id="KW-1003">Cell membrane</keyword>
<accession>A0A0P7C9T3</accession>
<feature type="domain" description="CBS" evidence="10">
    <location>
        <begin position="142"/>
        <end position="203"/>
    </location>
</feature>
<evidence type="ECO:0000256" key="5">
    <source>
        <dbReference type="ARBA" id="ARBA00022842"/>
    </source>
</evidence>
<dbReference type="SUPFAM" id="SSF161093">
    <property type="entry name" value="MgtE membrane domain-like"/>
    <property type="match status" value="1"/>
</dbReference>
<evidence type="ECO:0000259" key="10">
    <source>
        <dbReference type="PROSITE" id="PS51371"/>
    </source>
</evidence>
<dbReference type="InterPro" id="IPR038076">
    <property type="entry name" value="MgtE_N_sf"/>
</dbReference>
<evidence type="ECO:0000256" key="2">
    <source>
        <dbReference type="ARBA" id="ARBA00009749"/>
    </source>
</evidence>
<feature type="transmembrane region" description="Helical" evidence="9">
    <location>
        <begin position="317"/>
        <end position="341"/>
    </location>
</feature>
<evidence type="ECO:0000256" key="9">
    <source>
        <dbReference type="RuleBase" id="RU362011"/>
    </source>
</evidence>
<keyword evidence="9" id="KW-0479">Metal-binding</keyword>
<dbReference type="Gene3D" id="1.25.60.10">
    <property type="entry name" value="MgtE N-terminal domain-like"/>
    <property type="match status" value="1"/>
</dbReference>
<dbReference type="GO" id="GO:0046872">
    <property type="term" value="F:metal ion binding"/>
    <property type="evidence" value="ECO:0007669"/>
    <property type="project" value="UniProtKB-KW"/>
</dbReference>